<name>A0A1Y1UXH1_9FUNG</name>
<evidence type="ECO:0000259" key="1">
    <source>
        <dbReference type="Pfam" id="PF00078"/>
    </source>
</evidence>
<dbReference type="InterPro" id="IPR000477">
    <property type="entry name" value="RT_dom"/>
</dbReference>
<comment type="caution">
    <text evidence="2">The sequence shown here is derived from an EMBL/GenBank/DDBJ whole genome shotgun (WGS) entry which is preliminary data.</text>
</comment>
<feature type="domain" description="Reverse transcriptase" evidence="1">
    <location>
        <begin position="48"/>
        <end position="191"/>
    </location>
</feature>
<evidence type="ECO:0000313" key="2">
    <source>
        <dbReference type="EMBL" id="ORX42355.1"/>
    </source>
</evidence>
<evidence type="ECO:0000313" key="3">
    <source>
        <dbReference type="Proteomes" id="UP000193944"/>
    </source>
</evidence>
<organism evidence="2 3">
    <name type="scientific">Anaeromyces robustus</name>
    <dbReference type="NCBI Taxonomy" id="1754192"/>
    <lineage>
        <taxon>Eukaryota</taxon>
        <taxon>Fungi</taxon>
        <taxon>Fungi incertae sedis</taxon>
        <taxon>Chytridiomycota</taxon>
        <taxon>Chytridiomycota incertae sedis</taxon>
        <taxon>Neocallimastigomycetes</taxon>
        <taxon>Neocallimastigales</taxon>
        <taxon>Neocallimastigaceae</taxon>
        <taxon>Anaeromyces</taxon>
    </lineage>
</organism>
<dbReference type="SUPFAM" id="SSF56672">
    <property type="entry name" value="DNA/RNA polymerases"/>
    <property type="match status" value="1"/>
</dbReference>
<dbReference type="InterPro" id="IPR043502">
    <property type="entry name" value="DNA/RNA_pol_sf"/>
</dbReference>
<protein>
    <recommendedName>
        <fullName evidence="1">Reverse transcriptase domain-containing protein</fullName>
    </recommendedName>
</protein>
<dbReference type="OrthoDB" id="5534248at2759"/>
<reference evidence="2 3" key="2">
    <citation type="submission" date="2016-08" db="EMBL/GenBank/DDBJ databases">
        <title>Pervasive Adenine N6-methylation of Active Genes in Fungi.</title>
        <authorList>
            <consortium name="DOE Joint Genome Institute"/>
            <person name="Mondo S.J."/>
            <person name="Dannebaum R.O."/>
            <person name="Kuo R.C."/>
            <person name="Labutti K."/>
            <person name="Haridas S."/>
            <person name="Kuo A."/>
            <person name="Salamov A."/>
            <person name="Ahrendt S.R."/>
            <person name="Lipzen A."/>
            <person name="Sullivan W."/>
            <person name="Andreopoulos W.B."/>
            <person name="Clum A."/>
            <person name="Lindquist E."/>
            <person name="Daum C."/>
            <person name="Ramamoorthy G.K."/>
            <person name="Gryganskyi A."/>
            <person name="Culley D."/>
            <person name="Magnuson J.K."/>
            <person name="James T.Y."/>
            <person name="O'Malley M.A."/>
            <person name="Stajich J.E."/>
            <person name="Spatafora J.W."/>
            <person name="Visel A."/>
            <person name="Grigoriev I.V."/>
        </authorList>
    </citation>
    <scope>NUCLEOTIDE SEQUENCE [LARGE SCALE GENOMIC DNA]</scope>
    <source>
        <strain evidence="2 3">S4</strain>
    </source>
</reference>
<dbReference type="Pfam" id="PF00078">
    <property type="entry name" value="RVT_1"/>
    <property type="match status" value="1"/>
</dbReference>
<dbReference type="Proteomes" id="UP000193944">
    <property type="component" value="Unassembled WGS sequence"/>
</dbReference>
<keyword evidence="3" id="KW-1185">Reference proteome</keyword>
<accession>A0A1Y1UXH1</accession>
<dbReference type="AlphaFoldDB" id="A0A1Y1UXH1"/>
<proteinExistence type="predicted"/>
<gene>
    <name evidence="2" type="ORF">BCR32DRAFT_288401</name>
</gene>
<reference evidence="2 3" key="1">
    <citation type="submission" date="2016-08" db="EMBL/GenBank/DDBJ databases">
        <title>A Parts List for Fungal Cellulosomes Revealed by Comparative Genomics.</title>
        <authorList>
            <consortium name="DOE Joint Genome Institute"/>
            <person name="Haitjema C.H."/>
            <person name="Gilmore S.P."/>
            <person name="Henske J.K."/>
            <person name="Solomon K.V."/>
            <person name="De Groot R."/>
            <person name="Kuo A."/>
            <person name="Mondo S.J."/>
            <person name="Salamov A.A."/>
            <person name="Labutti K."/>
            <person name="Zhao Z."/>
            <person name="Chiniquy J."/>
            <person name="Barry K."/>
            <person name="Brewer H.M."/>
            <person name="Purvine S.O."/>
            <person name="Wright A.T."/>
            <person name="Boxma B."/>
            <person name="Van Alen T."/>
            <person name="Hackstein J.H."/>
            <person name="Baker S.E."/>
            <person name="Grigoriev I.V."/>
            <person name="O'Malley M.A."/>
        </authorList>
    </citation>
    <scope>NUCLEOTIDE SEQUENCE [LARGE SCALE GENOMIC DNA]</scope>
    <source>
        <strain evidence="2 3">S4</strain>
    </source>
</reference>
<sequence>MELDLVITSIRQENFFIKKKKLKRIKEKFGRSLFYSPKKEKLLNGIEFAEVNVPNITLWLKVNGQFSDSFSILKGVRQGCPLSPIHFNRSINDFFNDCLNNSVKIDTEYCCGELFADNIVFCTPSSSCMNKLLRSVGKCAKDNMTTFGINKCTTFAVEHEKSKFIHREDSTFYLSGIAISKTNSYTYLGYSFSQNS</sequence>
<dbReference type="EMBL" id="MCFG01000822">
    <property type="protein sequence ID" value="ORX42355.1"/>
    <property type="molecule type" value="Genomic_DNA"/>
</dbReference>